<reference evidence="4" key="1">
    <citation type="journal article" date="2023" name="Plant J.">
        <title>Genome sequences and population genomics provide insights into the demographic history, inbreeding, and mutation load of two 'living fossil' tree species of Dipteronia.</title>
        <authorList>
            <person name="Feng Y."/>
            <person name="Comes H.P."/>
            <person name="Chen J."/>
            <person name="Zhu S."/>
            <person name="Lu R."/>
            <person name="Zhang X."/>
            <person name="Li P."/>
            <person name="Qiu J."/>
            <person name="Olsen K.M."/>
            <person name="Qiu Y."/>
        </authorList>
    </citation>
    <scope>NUCLEOTIDE SEQUENCE</scope>
    <source>
        <strain evidence="4">NBL</strain>
    </source>
</reference>
<dbReference type="Pfam" id="PF02536">
    <property type="entry name" value="mTERF"/>
    <property type="match status" value="1"/>
</dbReference>
<evidence type="ECO:0000313" key="4">
    <source>
        <dbReference type="EMBL" id="KAK3219627.1"/>
    </source>
</evidence>
<accession>A0AAE0ALE7</accession>
<dbReference type="InterPro" id="IPR038538">
    <property type="entry name" value="MTERF_sf"/>
</dbReference>
<dbReference type="GO" id="GO:0003676">
    <property type="term" value="F:nucleic acid binding"/>
    <property type="evidence" value="ECO:0007669"/>
    <property type="project" value="InterPro"/>
</dbReference>
<keyword evidence="2" id="KW-0804">Transcription</keyword>
<comment type="caution">
    <text evidence="4">The sequence shown here is derived from an EMBL/GenBank/DDBJ whole genome shotgun (WGS) entry which is preliminary data.</text>
</comment>
<comment type="similarity">
    <text evidence="1">Belongs to the mTERF family.</text>
</comment>
<gene>
    <name evidence="4" type="ORF">Dsin_013597</name>
</gene>
<dbReference type="Proteomes" id="UP001281410">
    <property type="component" value="Unassembled WGS sequence"/>
</dbReference>
<dbReference type="Gene3D" id="1.25.70.10">
    <property type="entry name" value="Transcription termination factor 3, mitochondrial"/>
    <property type="match status" value="1"/>
</dbReference>
<keyword evidence="2" id="KW-0805">Transcription regulation</keyword>
<protein>
    <submittedName>
        <fullName evidence="4">Uncharacterized protein</fullName>
    </submittedName>
</protein>
<sequence>MGWKPSVVVQVPTVLNLNLEKRIIPRCSFIRVLVLKGLVNKENPLSIVLVNCDERFLDTLLIKYQDETYSDGHHRRWRPEDGHLPSATSKSSEEVKVVEVVEVDGQLPHLFTIGIANLSAIYHRRSRSGLFRRTRDAGSTTGEVEVIDVSQCSSDSEGFRFAVEIANPIVIPLPRPVLLLHDATNR</sequence>
<dbReference type="InterPro" id="IPR003690">
    <property type="entry name" value="MTERF"/>
</dbReference>
<dbReference type="AlphaFoldDB" id="A0AAE0ALE7"/>
<proteinExistence type="inferred from homology"/>
<organism evidence="4 5">
    <name type="scientific">Dipteronia sinensis</name>
    <dbReference type="NCBI Taxonomy" id="43782"/>
    <lineage>
        <taxon>Eukaryota</taxon>
        <taxon>Viridiplantae</taxon>
        <taxon>Streptophyta</taxon>
        <taxon>Embryophyta</taxon>
        <taxon>Tracheophyta</taxon>
        <taxon>Spermatophyta</taxon>
        <taxon>Magnoliopsida</taxon>
        <taxon>eudicotyledons</taxon>
        <taxon>Gunneridae</taxon>
        <taxon>Pentapetalae</taxon>
        <taxon>rosids</taxon>
        <taxon>malvids</taxon>
        <taxon>Sapindales</taxon>
        <taxon>Sapindaceae</taxon>
        <taxon>Hippocastanoideae</taxon>
        <taxon>Acereae</taxon>
        <taxon>Dipteronia</taxon>
    </lineage>
</organism>
<evidence type="ECO:0000313" key="5">
    <source>
        <dbReference type="Proteomes" id="UP001281410"/>
    </source>
</evidence>
<evidence type="ECO:0000256" key="3">
    <source>
        <dbReference type="ARBA" id="ARBA00022946"/>
    </source>
</evidence>
<evidence type="ECO:0000256" key="1">
    <source>
        <dbReference type="ARBA" id="ARBA00007692"/>
    </source>
</evidence>
<dbReference type="GO" id="GO:0006353">
    <property type="term" value="P:DNA-templated transcription termination"/>
    <property type="evidence" value="ECO:0007669"/>
    <property type="project" value="UniProtKB-KW"/>
</dbReference>
<keyword evidence="5" id="KW-1185">Reference proteome</keyword>
<name>A0AAE0ALE7_9ROSI</name>
<keyword evidence="2" id="KW-0806">Transcription termination</keyword>
<keyword evidence="3" id="KW-0809">Transit peptide</keyword>
<evidence type="ECO:0000256" key="2">
    <source>
        <dbReference type="ARBA" id="ARBA00022472"/>
    </source>
</evidence>
<dbReference type="EMBL" id="JANJYJ010000004">
    <property type="protein sequence ID" value="KAK3219627.1"/>
    <property type="molecule type" value="Genomic_DNA"/>
</dbReference>